<dbReference type="AlphaFoldDB" id="A0A067QM21"/>
<dbReference type="InParanoid" id="A0A067QM21"/>
<gene>
    <name evidence="2" type="ORF">JAAARDRAFT_230732</name>
</gene>
<evidence type="ECO:0000313" key="3">
    <source>
        <dbReference type="Proteomes" id="UP000027265"/>
    </source>
</evidence>
<feature type="compositionally biased region" description="Polar residues" evidence="1">
    <location>
        <begin position="152"/>
        <end position="175"/>
    </location>
</feature>
<evidence type="ECO:0000313" key="2">
    <source>
        <dbReference type="EMBL" id="KDQ64557.1"/>
    </source>
</evidence>
<keyword evidence="3" id="KW-1185">Reference proteome</keyword>
<dbReference type="EMBL" id="KL197709">
    <property type="protein sequence ID" value="KDQ64557.1"/>
    <property type="molecule type" value="Genomic_DNA"/>
</dbReference>
<proteinExistence type="predicted"/>
<sequence>MAASSSTTKFQLTLPLVLHSISPGLAAYHVSRARALGVDDPALATSHCKRCGGYLFDGTSEIRVVRPGISKRRKLSRKLSKDKDSDSRVVSKTCLTCGYCDEVTLDRGNATLFPMPRKRTKTSCSSPQGIITLPTDLSHARNDLNPPKLASMTPSPLPSRSASQIPTSNPVSRPSSLPPTAKSTPESSSVPGSSKPARSKGRNKKTGLQDMLARNRERERQEQQKKAGEGSAGGLAAFLSGL</sequence>
<evidence type="ECO:0000256" key="1">
    <source>
        <dbReference type="SAM" id="MobiDB-lite"/>
    </source>
</evidence>
<name>A0A067QM21_9AGAM</name>
<dbReference type="HOGENOM" id="CLU_095410_0_0_1"/>
<feature type="compositionally biased region" description="Low complexity" evidence="1">
    <location>
        <begin position="183"/>
        <end position="196"/>
    </location>
</feature>
<organism evidence="2 3">
    <name type="scientific">Jaapia argillacea MUCL 33604</name>
    <dbReference type="NCBI Taxonomy" id="933084"/>
    <lineage>
        <taxon>Eukaryota</taxon>
        <taxon>Fungi</taxon>
        <taxon>Dikarya</taxon>
        <taxon>Basidiomycota</taxon>
        <taxon>Agaricomycotina</taxon>
        <taxon>Agaricomycetes</taxon>
        <taxon>Agaricomycetidae</taxon>
        <taxon>Jaapiales</taxon>
        <taxon>Jaapiaceae</taxon>
        <taxon>Jaapia</taxon>
    </lineage>
</organism>
<reference evidence="3" key="1">
    <citation type="journal article" date="2014" name="Proc. Natl. Acad. Sci. U.S.A.">
        <title>Extensive sampling of basidiomycete genomes demonstrates inadequacy of the white-rot/brown-rot paradigm for wood decay fungi.</title>
        <authorList>
            <person name="Riley R."/>
            <person name="Salamov A.A."/>
            <person name="Brown D.W."/>
            <person name="Nagy L.G."/>
            <person name="Floudas D."/>
            <person name="Held B.W."/>
            <person name="Levasseur A."/>
            <person name="Lombard V."/>
            <person name="Morin E."/>
            <person name="Otillar R."/>
            <person name="Lindquist E.A."/>
            <person name="Sun H."/>
            <person name="LaButti K.M."/>
            <person name="Schmutz J."/>
            <person name="Jabbour D."/>
            <person name="Luo H."/>
            <person name="Baker S.E."/>
            <person name="Pisabarro A.G."/>
            <person name="Walton J.D."/>
            <person name="Blanchette R.A."/>
            <person name="Henrissat B."/>
            <person name="Martin F."/>
            <person name="Cullen D."/>
            <person name="Hibbett D.S."/>
            <person name="Grigoriev I.V."/>
        </authorList>
    </citation>
    <scope>NUCLEOTIDE SEQUENCE [LARGE SCALE GENOMIC DNA]</scope>
    <source>
        <strain evidence="3">MUCL 33604</strain>
    </source>
</reference>
<protein>
    <submittedName>
        <fullName evidence="2">Uncharacterized protein</fullName>
    </submittedName>
</protein>
<dbReference type="Proteomes" id="UP000027265">
    <property type="component" value="Unassembled WGS sequence"/>
</dbReference>
<feature type="region of interest" description="Disordered" evidence="1">
    <location>
        <begin position="114"/>
        <end position="242"/>
    </location>
</feature>
<dbReference type="OrthoDB" id="2685617at2759"/>
<feature type="compositionally biased region" description="Basic and acidic residues" evidence="1">
    <location>
        <begin position="213"/>
        <end position="228"/>
    </location>
</feature>
<accession>A0A067QM21</accession>